<dbReference type="Proteomes" id="UP000317835">
    <property type="component" value="Plasmid pElP_2"/>
</dbReference>
<dbReference type="RefSeq" id="WP_145279658.1">
    <property type="nucleotide sequence ID" value="NZ_CP036428.1"/>
</dbReference>
<dbReference type="InterPro" id="IPR023614">
    <property type="entry name" value="Porin_dom_sf"/>
</dbReference>
<dbReference type="EMBL" id="CP036428">
    <property type="protein sequence ID" value="QDV39447.1"/>
    <property type="molecule type" value="Genomic_DNA"/>
</dbReference>
<geneLocation type="plasmid" evidence="4">
    <name>pelp_2</name>
</geneLocation>
<feature type="region of interest" description="Disordered" evidence="1">
    <location>
        <begin position="16"/>
        <end position="139"/>
    </location>
</feature>
<name>A0A518HF14_9BACT</name>
<proteinExistence type="predicted"/>
<sequence length="552" mass="61334" precursor="true">MKRRFRAVSLVLALATVPVAPGQEPTRSATARGTMPPPSPPPVDPTAPPPPPPPSADPSDRLAAIEARLEALEERNRRLEQENRALRERLDASPVKPAEAPPTDGARAADPTDAGESRPGTSFSANADSPVPSYAGVTPSRPSGRIPLLGGFGQGFVFESEDEEFQLQVHIESQTDYRAFDPGGELFARDGIYAPRNRLFFGGRATRGVEYLVSINRGFGALDLLDAYLNFRRDDRLQLKVGRFMTPFNYEQFAIQNMWLIAPERSLFTTNLGLNRQLGAMLWGSLLDERLDYAVGVFDGPRNSYEDFNDSKDVMAYLNARPFQETAEGNPLRLLNLGGSFAYGAQDNAAFLPRSFRLATNASNAGTADRAAPPFLIFDDEVIERGQRTFWSAHLAYFYRSLSLLAEYNGSIQRYARTVATPESTVLPASGYSVSAGYFLTGEQVERRTVVEPLRPFRLRRGEFGPGAIELIGRYSAFDIDSGLFDAGLADRALSSNRAWVTNLGVNWYPNKFVKVYLDWQHGEFGDPVFFALPDRHALTNEMLWLRVQFYY</sequence>
<keyword evidence="2" id="KW-0732">Signal</keyword>
<feature type="compositionally biased region" description="Pro residues" evidence="1">
    <location>
        <begin position="35"/>
        <end position="56"/>
    </location>
</feature>
<protein>
    <submittedName>
        <fullName evidence="3">Porin P</fullName>
    </submittedName>
</protein>
<evidence type="ECO:0000256" key="2">
    <source>
        <dbReference type="SAM" id="SignalP"/>
    </source>
</evidence>
<keyword evidence="4" id="KW-1185">Reference proteome</keyword>
<dbReference type="AlphaFoldDB" id="A0A518HF14"/>
<accession>A0A518HF14</accession>
<dbReference type="Pfam" id="PF07396">
    <property type="entry name" value="Porin_O_P"/>
    <property type="match status" value="1"/>
</dbReference>
<dbReference type="KEGG" id="tpla:ElP_74140"/>
<evidence type="ECO:0000313" key="4">
    <source>
        <dbReference type="Proteomes" id="UP000317835"/>
    </source>
</evidence>
<dbReference type="SUPFAM" id="SSF56935">
    <property type="entry name" value="Porins"/>
    <property type="match status" value="1"/>
</dbReference>
<evidence type="ECO:0000256" key="1">
    <source>
        <dbReference type="SAM" id="MobiDB-lite"/>
    </source>
</evidence>
<evidence type="ECO:0000313" key="3">
    <source>
        <dbReference type="EMBL" id="QDV39447.1"/>
    </source>
</evidence>
<dbReference type="InterPro" id="IPR010870">
    <property type="entry name" value="Porin_O/P"/>
</dbReference>
<feature type="signal peptide" evidence="2">
    <location>
        <begin position="1"/>
        <end position="22"/>
    </location>
</feature>
<reference evidence="3 4" key="1">
    <citation type="submission" date="2019-02" db="EMBL/GenBank/DDBJ databases">
        <title>Deep-cultivation of Planctomycetes and their phenomic and genomic characterization uncovers novel biology.</title>
        <authorList>
            <person name="Wiegand S."/>
            <person name="Jogler M."/>
            <person name="Boedeker C."/>
            <person name="Pinto D."/>
            <person name="Vollmers J."/>
            <person name="Rivas-Marin E."/>
            <person name="Kohn T."/>
            <person name="Peeters S.H."/>
            <person name="Heuer A."/>
            <person name="Rast P."/>
            <person name="Oberbeckmann S."/>
            <person name="Bunk B."/>
            <person name="Jeske O."/>
            <person name="Meyerdierks A."/>
            <person name="Storesund J.E."/>
            <person name="Kallscheuer N."/>
            <person name="Luecker S."/>
            <person name="Lage O.M."/>
            <person name="Pohl T."/>
            <person name="Merkel B.J."/>
            <person name="Hornburger P."/>
            <person name="Mueller R.-W."/>
            <person name="Bruemmer F."/>
            <person name="Labrenz M."/>
            <person name="Spormann A.M."/>
            <person name="Op den Camp H."/>
            <person name="Overmann J."/>
            <person name="Amann R."/>
            <person name="Jetten M.S.M."/>
            <person name="Mascher T."/>
            <person name="Medema M.H."/>
            <person name="Devos D.P."/>
            <person name="Kaster A.-K."/>
            <person name="Ovreas L."/>
            <person name="Rohde M."/>
            <person name="Galperin M.Y."/>
            <person name="Jogler C."/>
        </authorList>
    </citation>
    <scope>NUCLEOTIDE SEQUENCE [LARGE SCALE GENOMIC DNA]</scope>
    <source>
        <strain evidence="3 4">ElP</strain>
        <plasmid evidence="4">pelp_2</plasmid>
    </source>
</reference>
<organism evidence="3 4">
    <name type="scientific">Tautonia plasticadhaerens</name>
    <dbReference type="NCBI Taxonomy" id="2527974"/>
    <lineage>
        <taxon>Bacteria</taxon>
        <taxon>Pseudomonadati</taxon>
        <taxon>Planctomycetota</taxon>
        <taxon>Planctomycetia</taxon>
        <taxon>Isosphaerales</taxon>
        <taxon>Isosphaeraceae</taxon>
        <taxon>Tautonia</taxon>
    </lineage>
</organism>
<dbReference type="Gene3D" id="2.40.160.10">
    <property type="entry name" value="Porin"/>
    <property type="match status" value="1"/>
</dbReference>
<feature type="compositionally biased region" description="Basic and acidic residues" evidence="1">
    <location>
        <begin position="67"/>
        <end position="91"/>
    </location>
</feature>
<dbReference type="OrthoDB" id="9807854at2"/>
<gene>
    <name evidence="3" type="primary">oprP</name>
    <name evidence="3" type="ORF">ElP_74140</name>
</gene>
<feature type="chain" id="PRO_5022201295" evidence="2">
    <location>
        <begin position="23"/>
        <end position="552"/>
    </location>
</feature>
<keyword evidence="3" id="KW-0614">Plasmid</keyword>